<evidence type="ECO:0000313" key="1">
    <source>
        <dbReference type="EMBL" id="BAX97043.1"/>
    </source>
</evidence>
<keyword evidence="2" id="KW-1185">Reference proteome</keyword>
<protein>
    <submittedName>
        <fullName evidence="1">Uncharacterized protein</fullName>
    </submittedName>
</protein>
<organism evidence="1 2">
    <name type="scientific">[Mycobacterium] stephanolepidis</name>
    <dbReference type="NCBI Taxonomy" id="1520670"/>
    <lineage>
        <taxon>Bacteria</taxon>
        <taxon>Bacillati</taxon>
        <taxon>Actinomycetota</taxon>
        <taxon>Actinomycetes</taxon>
        <taxon>Mycobacteriales</taxon>
        <taxon>Mycobacteriaceae</taxon>
        <taxon>Mycobacteroides</taxon>
    </lineage>
</organism>
<reference evidence="1 2" key="2">
    <citation type="journal article" date="2017" name="Int. J. Syst. Evol. Microbiol.">
        <title>Mycobacterium stephanolepidis sp. nov., a rapidly growing species related to Mycobacterium chelonae, isolated from marine teleost fish, Stephanolepis cirrhifer.</title>
        <authorList>
            <person name="Fukano H."/>
            <person name="Wada S."/>
            <person name="Kurata O."/>
            <person name="Katayama K."/>
            <person name="Fujiwara N."/>
            <person name="Hoshino Y."/>
        </authorList>
    </citation>
    <scope>NUCLEOTIDE SEQUENCE [LARGE SCALE GENOMIC DNA]</scope>
    <source>
        <strain evidence="1 2">NJB0901</strain>
    </source>
</reference>
<gene>
    <name evidence="1" type="ORF">MSTE_01724</name>
</gene>
<proteinExistence type="predicted"/>
<accession>A0A1Z4EVS2</accession>
<dbReference type="EMBL" id="AP018165">
    <property type="protein sequence ID" value="BAX97043.1"/>
    <property type="molecule type" value="Genomic_DNA"/>
</dbReference>
<dbReference type="Proteomes" id="UP000217954">
    <property type="component" value="Chromosome"/>
</dbReference>
<dbReference type="AlphaFoldDB" id="A0A1Z4EVS2"/>
<name>A0A1Z4EVS2_9MYCO</name>
<dbReference type="KEGG" id="mste:MSTE_01724"/>
<reference evidence="2" key="1">
    <citation type="journal article" date="2017" name="Genome Announc.">
        <title>Complete Genome Sequence of Mycobacterium stephanolepidis.</title>
        <authorList>
            <person name="Fukano H."/>
            <person name="Yoshida M."/>
            <person name="Katayama Y."/>
            <person name="Omatsu T."/>
            <person name="Mizutani T."/>
            <person name="Kurata O."/>
            <person name="Wada S."/>
            <person name="Hoshino Y."/>
        </authorList>
    </citation>
    <scope>NUCLEOTIDE SEQUENCE [LARGE SCALE GENOMIC DNA]</scope>
    <source>
        <strain evidence="2">NJB0901</strain>
    </source>
</reference>
<sequence length="45" mass="5407">MRGFALPLTTERWIEAEIYCWGKYLRVSLTRLSFRRSPPRPSVEH</sequence>
<evidence type="ECO:0000313" key="2">
    <source>
        <dbReference type="Proteomes" id="UP000217954"/>
    </source>
</evidence>